<sequence>MFLQARLCLLLKLHLPRLRINPECSMRVERVKYEPYQFPIAANKKSTVRRFRDLLRDCCTFQSKEGHVRRFCCPGKQQSKRRRTSKARGRRPQKMPNGRQPATTLQQADLGLRQCNH</sequence>
<name>A0ACB0Y5S5_MELEN</name>
<gene>
    <name evidence="1" type="ORF">MENTE1834_LOCUS8074</name>
</gene>
<accession>A0ACB0Y5S5</accession>
<organism evidence="1 2">
    <name type="scientific">Meloidogyne enterolobii</name>
    <name type="common">Root-knot nematode worm</name>
    <name type="synonym">Meloidogyne mayaguensis</name>
    <dbReference type="NCBI Taxonomy" id="390850"/>
    <lineage>
        <taxon>Eukaryota</taxon>
        <taxon>Metazoa</taxon>
        <taxon>Ecdysozoa</taxon>
        <taxon>Nematoda</taxon>
        <taxon>Chromadorea</taxon>
        <taxon>Rhabditida</taxon>
        <taxon>Tylenchina</taxon>
        <taxon>Tylenchomorpha</taxon>
        <taxon>Tylenchoidea</taxon>
        <taxon>Meloidogynidae</taxon>
        <taxon>Meloidogyninae</taxon>
        <taxon>Meloidogyne</taxon>
    </lineage>
</organism>
<dbReference type="Proteomes" id="UP001497535">
    <property type="component" value="Unassembled WGS sequence"/>
</dbReference>
<evidence type="ECO:0000313" key="2">
    <source>
        <dbReference type="Proteomes" id="UP001497535"/>
    </source>
</evidence>
<proteinExistence type="predicted"/>
<comment type="caution">
    <text evidence="1">The sequence shown here is derived from an EMBL/GenBank/DDBJ whole genome shotgun (WGS) entry which is preliminary data.</text>
</comment>
<reference evidence="1" key="1">
    <citation type="submission" date="2023-11" db="EMBL/GenBank/DDBJ databases">
        <authorList>
            <person name="Poullet M."/>
        </authorList>
    </citation>
    <scope>NUCLEOTIDE SEQUENCE</scope>
    <source>
        <strain evidence="1">E1834</strain>
    </source>
</reference>
<evidence type="ECO:0000313" key="1">
    <source>
        <dbReference type="EMBL" id="CAK5033289.1"/>
    </source>
</evidence>
<dbReference type="EMBL" id="CAVMJV010000007">
    <property type="protein sequence ID" value="CAK5033289.1"/>
    <property type="molecule type" value="Genomic_DNA"/>
</dbReference>
<protein>
    <submittedName>
        <fullName evidence="1">Uncharacterized protein</fullName>
    </submittedName>
</protein>
<keyword evidence="2" id="KW-1185">Reference proteome</keyword>